<reference evidence="1 2" key="1">
    <citation type="submission" date="2019-04" db="EMBL/GenBank/DDBJ databases">
        <title>Friends and foes A comparative genomics study of 23 Aspergillus species from section Flavi.</title>
        <authorList>
            <consortium name="DOE Joint Genome Institute"/>
            <person name="Kjaerbolling I."/>
            <person name="Vesth T."/>
            <person name="Frisvad J.C."/>
            <person name="Nybo J.L."/>
            <person name="Theobald S."/>
            <person name="Kildgaard S."/>
            <person name="Isbrandt T."/>
            <person name="Kuo A."/>
            <person name="Sato A."/>
            <person name="Lyhne E.K."/>
            <person name="Kogle M.E."/>
            <person name="Wiebenga A."/>
            <person name="Kun R.S."/>
            <person name="Lubbers R.J."/>
            <person name="Makela M.R."/>
            <person name="Barry K."/>
            <person name="Chovatia M."/>
            <person name="Clum A."/>
            <person name="Daum C."/>
            <person name="Haridas S."/>
            <person name="He G."/>
            <person name="LaButti K."/>
            <person name="Lipzen A."/>
            <person name="Mondo S."/>
            <person name="Riley R."/>
            <person name="Salamov A."/>
            <person name="Simmons B.A."/>
            <person name="Magnuson J.K."/>
            <person name="Henrissat B."/>
            <person name="Mortensen U.H."/>
            <person name="Larsen T.O."/>
            <person name="Devries R.P."/>
            <person name="Grigoriev I.V."/>
            <person name="Machida M."/>
            <person name="Baker S.E."/>
            <person name="Andersen M.R."/>
        </authorList>
    </citation>
    <scope>NUCLEOTIDE SEQUENCE [LARGE SCALE GENOMIC DNA]</scope>
    <source>
        <strain evidence="1 2">CBS 151.66</strain>
    </source>
</reference>
<evidence type="ECO:0000313" key="1">
    <source>
        <dbReference type="EMBL" id="KAB8073861.1"/>
    </source>
</evidence>
<protein>
    <submittedName>
        <fullName evidence="1">Uncharacterized protein</fullName>
    </submittedName>
</protein>
<organism evidence="1 2">
    <name type="scientific">Aspergillus leporis</name>
    <dbReference type="NCBI Taxonomy" id="41062"/>
    <lineage>
        <taxon>Eukaryota</taxon>
        <taxon>Fungi</taxon>
        <taxon>Dikarya</taxon>
        <taxon>Ascomycota</taxon>
        <taxon>Pezizomycotina</taxon>
        <taxon>Eurotiomycetes</taxon>
        <taxon>Eurotiomycetidae</taxon>
        <taxon>Eurotiales</taxon>
        <taxon>Aspergillaceae</taxon>
        <taxon>Aspergillus</taxon>
        <taxon>Aspergillus subgen. Circumdati</taxon>
    </lineage>
</organism>
<dbReference type="AlphaFoldDB" id="A0A5N5WZD3"/>
<gene>
    <name evidence="1" type="ORF">BDV29DRAFT_174650</name>
</gene>
<name>A0A5N5WZD3_9EURO</name>
<evidence type="ECO:0000313" key="2">
    <source>
        <dbReference type="Proteomes" id="UP000326565"/>
    </source>
</evidence>
<sequence length="64" mass="7184">MHPEFALPHLIALYRVFFTIPAEFPGYIGAKLPVMPIARSMSSSNLTSKGISTERRLVRAVLPW</sequence>
<proteinExistence type="predicted"/>
<dbReference type="Proteomes" id="UP000326565">
    <property type="component" value="Unassembled WGS sequence"/>
</dbReference>
<dbReference type="EMBL" id="ML732219">
    <property type="protein sequence ID" value="KAB8073861.1"/>
    <property type="molecule type" value="Genomic_DNA"/>
</dbReference>
<accession>A0A5N5WZD3</accession>
<keyword evidence="2" id="KW-1185">Reference proteome</keyword>